<name>A0A1N7SDT3_9BURK</name>
<dbReference type="Gene3D" id="1.10.760.10">
    <property type="entry name" value="Cytochrome c-like domain"/>
    <property type="match status" value="1"/>
</dbReference>
<dbReference type="SUPFAM" id="SSF46626">
    <property type="entry name" value="Cytochrome c"/>
    <property type="match status" value="1"/>
</dbReference>
<dbReference type="EMBL" id="CYGY02000047">
    <property type="protein sequence ID" value="SIT45482.1"/>
    <property type="molecule type" value="Genomic_DNA"/>
</dbReference>
<gene>
    <name evidence="2" type="ORF">BN2476_470009</name>
</gene>
<keyword evidence="3" id="KW-1185">Reference proteome</keyword>
<evidence type="ECO:0000313" key="2">
    <source>
        <dbReference type="EMBL" id="SIT45482.1"/>
    </source>
</evidence>
<dbReference type="GO" id="GO:0020037">
    <property type="term" value="F:heme binding"/>
    <property type="evidence" value="ECO:0007669"/>
    <property type="project" value="InterPro"/>
</dbReference>
<feature type="compositionally biased region" description="Basic and acidic residues" evidence="1">
    <location>
        <begin position="10"/>
        <end position="21"/>
    </location>
</feature>
<dbReference type="Proteomes" id="UP000195569">
    <property type="component" value="Unassembled WGS sequence"/>
</dbReference>
<organism evidence="2 3">
    <name type="scientific">Paraburkholderia piptadeniae</name>
    <dbReference type="NCBI Taxonomy" id="1701573"/>
    <lineage>
        <taxon>Bacteria</taxon>
        <taxon>Pseudomonadati</taxon>
        <taxon>Pseudomonadota</taxon>
        <taxon>Betaproteobacteria</taxon>
        <taxon>Burkholderiales</taxon>
        <taxon>Burkholderiaceae</taxon>
        <taxon>Paraburkholderia</taxon>
    </lineage>
</organism>
<reference evidence="2" key="1">
    <citation type="submission" date="2016-12" db="EMBL/GenBank/DDBJ databases">
        <authorList>
            <person name="Moulin L."/>
        </authorList>
    </citation>
    <scope>NUCLEOTIDE SEQUENCE [LARGE SCALE GENOMIC DNA]</scope>
    <source>
        <strain evidence="2">STM 7183</strain>
    </source>
</reference>
<comment type="caution">
    <text evidence="2">The sequence shown here is derived from an EMBL/GenBank/DDBJ whole genome shotgun (WGS) entry which is preliminary data.</text>
</comment>
<protein>
    <submittedName>
        <fullName evidence="2">Uncharacterized protein</fullName>
    </submittedName>
</protein>
<dbReference type="AlphaFoldDB" id="A0A1N7SDT3"/>
<sequence length="74" mass="8416">MSDNRTQTRQRREEAAARIDTPHFNSGRKMPSFAGKLTDTEMARVLTFVRNTWGNDAAPVTTHEVARIRQETGK</sequence>
<evidence type="ECO:0000313" key="3">
    <source>
        <dbReference type="Proteomes" id="UP000195569"/>
    </source>
</evidence>
<feature type="region of interest" description="Disordered" evidence="1">
    <location>
        <begin position="1"/>
        <end position="35"/>
    </location>
</feature>
<dbReference type="GO" id="GO:0009055">
    <property type="term" value="F:electron transfer activity"/>
    <property type="evidence" value="ECO:0007669"/>
    <property type="project" value="InterPro"/>
</dbReference>
<dbReference type="InterPro" id="IPR036909">
    <property type="entry name" value="Cyt_c-like_dom_sf"/>
</dbReference>
<accession>A0A1N7SDT3</accession>
<evidence type="ECO:0000256" key="1">
    <source>
        <dbReference type="SAM" id="MobiDB-lite"/>
    </source>
</evidence>
<proteinExistence type="predicted"/>